<dbReference type="EMBL" id="JABFUB010000018">
    <property type="protein sequence ID" value="MCG6663233.1"/>
    <property type="molecule type" value="Genomic_DNA"/>
</dbReference>
<protein>
    <submittedName>
        <fullName evidence="3">DUF4236 domain-containing protein</fullName>
    </submittedName>
</protein>
<dbReference type="Proteomes" id="UP000814353">
    <property type="component" value="Unassembled WGS sequence"/>
</dbReference>
<evidence type="ECO:0000313" key="3">
    <source>
        <dbReference type="EMBL" id="MBA2780317.1"/>
    </source>
</evidence>
<gene>
    <name evidence="3" type="ORF">H1D44_15615</name>
    <name evidence="4" type="ORF">HOP48_17000</name>
</gene>
<evidence type="ECO:0000313" key="6">
    <source>
        <dbReference type="Proteomes" id="UP000814353"/>
    </source>
</evidence>
<dbReference type="InterPro" id="IPR025330">
    <property type="entry name" value="DUF4236"/>
</dbReference>
<dbReference type="AlphaFoldDB" id="A0A7V9W3C5"/>
<dbReference type="EMBL" id="JACEFT010000022">
    <property type="protein sequence ID" value="MBA2780317.1"/>
    <property type="molecule type" value="Genomic_DNA"/>
</dbReference>
<dbReference type="Proteomes" id="UP000518091">
    <property type="component" value="Unassembled WGS sequence"/>
</dbReference>
<name>A0A7V9W3C5_9GAMM</name>
<evidence type="ECO:0000259" key="2">
    <source>
        <dbReference type="Pfam" id="PF14020"/>
    </source>
</evidence>
<evidence type="ECO:0000313" key="4">
    <source>
        <dbReference type="EMBL" id="MCG6663233.1"/>
    </source>
</evidence>
<dbReference type="Pfam" id="PF14020">
    <property type="entry name" value="DUF4236"/>
    <property type="match status" value="1"/>
</dbReference>
<feature type="coiled-coil region" evidence="1">
    <location>
        <begin position="192"/>
        <end position="223"/>
    </location>
</feature>
<comment type="caution">
    <text evidence="3">The sequence shown here is derived from an EMBL/GenBank/DDBJ whole genome shotgun (WGS) entry which is preliminary data.</text>
</comment>
<reference evidence="4 6" key="1">
    <citation type="submission" date="2020-05" db="EMBL/GenBank/DDBJ databases">
        <title>Comparative genomic analysis of denitrifying bacteria from Halomonas genus.</title>
        <authorList>
            <person name="Wang L."/>
            <person name="Shao Z."/>
        </authorList>
    </citation>
    <scope>NUCLEOTIDE SEQUENCE [LARGE SCALE GENOMIC DNA]</scope>
    <source>
        <strain evidence="4 6">DSM 17331</strain>
    </source>
</reference>
<keyword evidence="6" id="KW-1185">Reference proteome</keyword>
<evidence type="ECO:0000256" key="1">
    <source>
        <dbReference type="SAM" id="Coils"/>
    </source>
</evidence>
<proteinExistence type="predicted"/>
<reference evidence="3 5" key="2">
    <citation type="submission" date="2020-07" db="EMBL/GenBank/DDBJ databases">
        <title>Identification of Halomonas strains.</title>
        <authorList>
            <person name="Xiao Z."/>
            <person name="Shen J."/>
        </authorList>
    </citation>
    <scope>NUCLEOTIDE SEQUENCE [LARGE SCALE GENOMIC DNA]</scope>
    <source>
        <strain evidence="3 5">DSM 17331</strain>
    </source>
</reference>
<sequence>MALRFRRRIRIAPGISLNLSKSGIGASIGPRGAKISVGSRGVYANVGLPGTGLAFREKLNKRGSPGATSARAGALSRGKVLEQQLKAGGSAVARVRVNEDGEVVITDDDGQPYDETELRVLRKYAGEGMRDMLQQACDRLNADLAALATVHLDTLPPRDTPVFQARAFSEPEPQRRPRLKPTLWSRIWPPARRRLEEQNERWAEQYARDLSEWEDAARAFNDQERQRRVQETELVLTSLDAMANVLEEHLGEIPWPRETNVSFDLGDDASTIAIDIELPEEDAFPDVEYHLDAKQAKVSIKKVAATRRRMLYRDYAHGVAMRVLGEIFHRLPTVQVALVSAYMPILDAGTGQPTESYLYSVLVTKSQWREINFKALVDIELPAALERFELRRKMTKAGVFKSVEPFDVGALASHQTPSDRLSSLS</sequence>
<dbReference type="RefSeq" id="WP_181515780.1">
    <property type="nucleotide sequence ID" value="NZ_JABFUB010000018.1"/>
</dbReference>
<organism evidence="3 5">
    <name type="scientific">Billgrantia kenyensis</name>
    <dbReference type="NCBI Taxonomy" id="321266"/>
    <lineage>
        <taxon>Bacteria</taxon>
        <taxon>Pseudomonadati</taxon>
        <taxon>Pseudomonadota</taxon>
        <taxon>Gammaproteobacteria</taxon>
        <taxon>Oceanospirillales</taxon>
        <taxon>Halomonadaceae</taxon>
        <taxon>Billgrantia</taxon>
    </lineage>
</organism>
<feature type="domain" description="DUF4236" evidence="2">
    <location>
        <begin position="3"/>
        <end position="56"/>
    </location>
</feature>
<accession>A0A7V9W3C5</accession>
<keyword evidence="1" id="KW-0175">Coiled coil</keyword>
<evidence type="ECO:0000313" key="5">
    <source>
        <dbReference type="Proteomes" id="UP000518091"/>
    </source>
</evidence>